<reference evidence="2" key="1">
    <citation type="submission" date="2021-02" db="EMBL/GenBank/DDBJ databases">
        <authorList>
            <person name="Dougan E. K."/>
            <person name="Rhodes N."/>
            <person name="Thang M."/>
            <person name="Chan C."/>
        </authorList>
    </citation>
    <scope>NUCLEOTIDE SEQUENCE</scope>
</reference>
<keyword evidence="3" id="KW-1185">Reference proteome</keyword>
<dbReference type="EMBL" id="CAJNNV010003029">
    <property type="protein sequence ID" value="CAE8588274.1"/>
    <property type="molecule type" value="Genomic_DNA"/>
</dbReference>
<organism evidence="2 3">
    <name type="scientific">Polarella glacialis</name>
    <name type="common">Dinoflagellate</name>
    <dbReference type="NCBI Taxonomy" id="89957"/>
    <lineage>
        <taxon>Eukaryota</taxon>
        <taxon>Sar</taxon>
        <taxon>Alveolata</taxon>
        <taxon>Dinophyceae</taxon>
        <taxon>Suessiales</taxon>
        <taxon>Suessiaceae</taxon>
        <taxon>Polarella</taxon>
    </lineage>
</organism>
<dbReference type="Proteomes" id="UP000654075">
    <property type="component" value="Unassembled WGS sequence"/>
</dbReference>
<evidence type="ECO:0000256" key="1">
    <source>
        <dbReference type="SAM" id="MobiDB-lite"/>
    </source>
</evidence>
<evidence type="ECO:0000313" key="2">
    <source>
        <dbReference type="EMBL" id="CAE8588274.1"/>
    </source>
</evidence>
<accession>A0A813DPP4</accession>
<gene>
    <name evidence="2" type="ORF">PGLA1383_LOCUS7077</name>
</gene>
<feature type="region of interest" description="Disordered" evidence="1">
    <location>
        <begin position="1"/>
        <end position="25"/>
    </location>
</feature>
<evidence type="ECO:0000313" key="3">
    <source>
        <dbReference type="Proteomes" id="UP000654075"/>
    </source>
</evidence>
<sequence length="216" mass="23350">MGQQDGSRDAEMAQSTSAEAPASSEYRVLQGPLFKKLGTDPTSQKVIRLTRKVGSTLKTTGKTWTGPSGGRWVEQLPTEKPGWLLIEGPGFGQPGPLLDPVQPGEEEPIVLFALSPIDDSPLCEICLKPSQTVRHAKRWLALRLPGLQVNRIAVAKEKPSDKTHGMGLRNFPANWILEDETKLKDTPFKDGGELVFFYMGDAAEDVAAAAAAPTTS</sequence>
<dbReference type="OrthoDB" id="419553at2759"/>
<protein>
    <submittedName>
        <fullName evidence="2">Uncharacterized protein</fullName>
    </submittedName>
</protein>
<proteinExistence type="predicted"/>
<dbReference type="AlphaFoldDB" id="A0A813DPP4"/>
<comment type="caution">
    <text evidence="2">The sequence shown here is derived from an EMBL/GenBank/DDBJ whole genome shotgun (WGS) entry which is preliminary data.</text>
</comment>
<feature type="compositionally biased region" description="Basic and acidic residues" evidence="1">
    <location>
        <begin position="1"/>
        <end position="11"/>
    </location>
</feature>
<name>A0A813DPP4_POLGL</name>